<accession>A0A3M8CW70</accession>
<keyword evidence="4" id="KW-1185">Reference proteome</keyword>
<organism evidence="3 4">
    <name type="scientific">Brevibacillus nitrificans</name>
    <dbReference type="NCBI Taxonomy" id="651560"/>
    <lineage>
        <taxon>Bacteria</taxon>
        <taxon>Bacillati</taxon>
        <taxon>Bacillota</taxon>
        <taxon>Bacilli</taxon>
        <taxon>Bacillales</taxon>
        <taxon>Paenibacillaceae</taxon>
        <taxon>Brevibacillus</taxon>
    </lineage>
</organism>
<evidence type="ECO:0000256" key="2">
    <source>
        <dbReference type="ARBA" id="ARBA00022729"/>
    </source>
</evidence>
<dbReference type="RefSeq" id="WP_122926404.1">
    <property type="nucleotide sequence ID" value="NZ_RHHU01000018.1"/>
</dbReference>
<dbReference type="InterPro" id="IPR051313">
    <property type="entry name" value="Bact_iron-sidero_bind"/>
</dbReference>
<gene>
    <name evidence="3" type="ORF">EDM59_26465</name>
</gene>
<evidence type="ECO:0000256" key="1">
    <source>
        <dbReference type="ARBA" id="ARBA00022448"/>
    </source>
</evidence>
<dbReference type="EMBL" id="RHHU01000018">
    <property type="protein sequence ID" value="RNB79943.1"/>
    <property type="molecule type" value="Genomic_DNA"/>
</dbReference>
<evidence type="ECO:0000313" key="4">
    <source>
        <dbReference type="Proteomes" id="UP000269573"/>
    </source>
</evidence>
<sequence>MRDQIDVKIKPGTTATNFFFYEGEFLIGGKGGTLGKLIYEDYGFEMPENLKKFKDGGTALSIEAFVAEPAEYFFTQMTEAELPGMLERFKEPLYQSIPAIKNNHVINVTRENWNFGPYLVDKAVDDLISQMNKLQ</sequence>
<keyword evidence="1" id="KW-0813">Transport</keyword>
<dbReference type="SUPFAM" id="SSF53807">
    <property type="entry name" value="Helical backbone' metal receptor"/>
    <property type="match status" value="1"/>
</dbReference>
<dbReference type="GO" id="GO:0030288">
    <property type="term" value="C:outer membrane-bounded periplasmic space"/>
    <property type="evidence" value="ECO:0007669"/>
    <property type="project" value="TreeGrafter"/>
</dbReference>
<reference evidence="3 4" key="1">
    <citation type="submission" date="2018-10" db="EMBL/GenBank/DDBJ databases">
        <title>Phylogenomics of Brevibacillus.</title>
        <authorList>
            <person name="Dunlap C."/>
        </authorList>
    </citation>
    <scope>NUCLEOTIDE SEQUENCE [LARGE SCALE GENOMIC DNA]</scope>
    <source>
        <strain evidence="3 4">JCM 15774</strain>
    </source>
</reference>
<dbReference type="GO" id="GO:1901678">
    <property type="term" value="P:iron coordination entity transport"/>
    <property type="evidence" value="ECO:0007669"/>
    <property type="project" value="UniProtKB-ARBA"/>
</dbReference>
<comment type="caution">
    <text evidence="3">The sequence shown here is derived from an EMBL/GenBank/DDBJ whole genome shotgun (WGS) entry which is preliminary data.</text>
</comment>
<name>A0A3M8CW70_9BACL</name>
<dbReference type="AlphaFoldDB" id="A0A3M8CW70"/>
<dbReference type="Proteomes" id="UP000269573">
    <property type="component" value="Unassembled WGS sequence"/>
</dbReference>
<protein>
    <submittedName>
        <fullName evidence="3">ABC transporter substrate-binding protein</fullName>
    </submittedName>
</protein>
<evidence type="ECO:0000313" key="3">
    <source>
        <dbReference type="EMBL" id="RNB79943.1"/>
    </source>
</evidence>
<dbReference type="PANTHER" id="PTHR30532">
    <property type="entry name" value="IRON III DICITRATE-BINDING PERIPLASMIC PROTEIN"/>
    <property type="match status" value="1"/>
</dbReference>
<keyword evidence="2" id="KW-0732">Signal</keyword>
<dbReference type="PANTHER" id="PTHR30532:SF29">
    <property type="entry name" value="FE(3+) DICITRATE-BINDING PERIPLASMIC PROTEIN"/>
    <property type="match status" value="1"/>
</dbReference>
<proteinExistence type="predicted"/>
<dbReference type="Gene3D" id="3.40.50.1980">
    <property type="entry name" value="Nitrogenase molybdenum iron protein domain"/>
    <property type="match status" value="1"/>
</dbReference>